<dbReference type="Gene3D" id="2.130.10.10">
    <property type="entry name" value="YVTN repeat-like/Quinoprotein amine dehydrogenase"/>
    <property type="match status" value="1"/>
</dbReference>
<dbReference type="OrthoDB" id="10261640at2759"/>
<dbReference type="AlphaFoldDB" id="C5L0X9"/>
<reference evidence="1 2" key="1">
    <citation type="submission" date="2008-07" db="EMBL/GenBank/DDBJ databases">
        <authorList>
            <person name="El-Sayed N."/>
            <person name="Caler E."/>
            <person name="Inman J."/>
            <person name="Amedeo P."/>
            <person name="Hass B."/>
            <person name="Wortman J."/>
        </authorList>
    </citation>
    <scope>NUCLEOTIDE SEQUENCE [LARGE SCALE GENOMIC DNA]</scope>
    <source>
        <strain evidence="2">ATCC 50983 / TXsc</strain>
    </source>
</reference>
<dbReference type="InterPro" id="IPR036322">
    <property type="entry name" value="WD40_repeat_dom_sf"/>
</dbReference>
<evidence type="ECO:0000313" key="1">
    <source>
        <dbReference type="EMBL" id="EER09621.1"/>
    </source>
</evidence>
<keyword evidence="2" id="KW-1185">Reference proteome</keyword>
<gene>
    <name evidence="1" type="ORF">Pmar_PMAR008761</name>
</gene>
<protein>
    <submittedName>
        <fullName evidence="1">Uncharacterized protein</fullName>
    </submittedName>
</protein>
<dbReference type="RefSeq" id="XP_002777826.1">
    <property type="nucleotide sequence ID" value="XM_002777780.1"/>
</dbReference>
<sequence>RFNALSQTELRLPSGPCCGRVHLSERPVVTCMEALPSCPAVIAIGRCDGVVSVYEANEKRVLDELRDHSHGVTDLSFNSD</sequence>
<organism evidence="2">
    <name type="scientific">Perkinsus marinus (strain ATCC 50983 / TXsc)</name>
    <dbReference type="NCBI Taxonomy" id="423536"/>
    <lineage>
        <taxon>Eukaryota</taxon>
        <taxon>Sar</taxon>
        <taxon>Alveolata</taxon>
        <taxon>Perkinsozoa</taxon>
        <taxon>Perkinsea</taxon>
        <taxon>Perkinsida</taxon>
        <taxon>Perkinsidae</taxon>
        <taxon>Perkinsus</taxon>
    </lineage>
</organism>
<dbReference type="InterPro" id="IPR015943">
    <property type="entry name" value="WD40/YVTN_repeat-like_dom_sf"/>
</dbReference>
<name>C5L0X9_PERM5</name>
<feature type="non-terminal residue" evidence="1">
    <location>
        <position position="80"/>
    </location>
</feature>
<dbReference type="EMBL" id="GG678140">
    <property type="protein sequence ID" value="EER09621.1"/>
    <property type="molecule type" value="Genomic_DNA"/>
</dbReference>
<dbReference type="Proteomes" id="UP000007800">
    <property type="component" value="Unassembled WGS sequence"/>
</dbReference>
<dbReference type="InParanoid" id="C5L0X9"/>
<dbReference type="GeneID" id="9052545"/>
<dbReference type="SUPFAM" id="SSF50978">
    <property type="entry name" value="WD40 repeat-like"/>
    <property type="match status" value="1"/>
</dbReference>
<accession>C5L0X9</accession>
<proteinExistence type="predicted"/>
<feature type="non-terminal residue" evidence="1">
    <location>
        <position position="1"/>
    </location>
</feature>
<evidence type="ECO:0000313" key="2">
    <source>
        <dbReference type="Proteomes" id="UP000007800"/>
    </source>
</evidence>